<keyword evidence="4" id="KW-0813">Transport</keyword>
<dbReference type="InterPro" id="IPR004710">
    <property type="entry name" value="Bilac:Na_transpt"/>
</dbReference>
<accession>A0ABM0LV72</accession>
<feature type="transmembrane region" description="Helical" evidence="8">
    <location>
        <begin position="30"/>
        <end position="49"/>
    </location>
</feature>
<keyword evidence="3 8" id="KW-0812">Transmembrane</keyword>
<evidence type="ECO:0000256" key="7">
    <source>
        <dbReference type="SAM" id="MobiDB-lite"/>
    </source>
</evidence>
<keyword evidence="6 8" id="KW-0472">Membrane</keyword>
<evidence type="ECO:0000256" key="5">
    <source>
        <dbReference type="ARBA" id="ARBA00022989"/>
    </source>
</evidence>
<feature type="compositionally biased region" description="Polar residues" evidence="7">
    <location>
        <begin position="378"/>
        <end position="390"/>
    </location>
</feature>
<dbReference type="Proteomes" id="UP000694865">
    <property type="component" value="Unplaced"/>
</dbReference>
<comment type="similarity">
    <text evidence="2">Belongs to the bile acid:sodium symporter (BASS) (TC 2.A.28) family.</text>
</comment>
<evidence type="ECO:0000256" key="4">
    <source>
        <dbReference type="ARBA" id="ARBA00022847"/>
    </source>
</evidence>
<feature type="transmembrane region" description="Helical" evidence="8">
    <location>
        <begin position="288"/>
        <end position="307"/>
    </location>
</feature>
<name>A0ABM0LV72_SACKO</name>
<keyword evidence="5 8" id="KW-1133">Transmembrane helix</keyword>
<evidence type="ECO:0000313" key="10">
    <source>
        <dbReference type="RefSeq" id="XP_006811663.1"/>
    </source>
</evidence>
<feature type="transmembrane region" description="Helical" evidence="8">
    <location>
        <begin position="121"/>
        <end position="141"/>
    </location>
</feature>
<dbReference type="Gene3D" id="1.20.1530.20">
    <property type="match status" value="1"/>
</dbReference>
<proteinExistence type="inferred from homology"/>
<feature type="transmembrane region" description="Helical" evidence="8">
    <location>
        <begin position="188"/>
        <end position="210"/>
    </location>
</feature>
<organism evidence="9 10">
    <name type="scientific">Saccoglossus kowalevskii</name>
    <name type="common">Acorn worm</name>
    <dbReference type="NCBI Taxonomy" id="10224"/>
    <lineage>
        <taxon>Eukaryota</taxon>
        <taxon>Metazoa</taxon>
        <taxon>Hemichordata</taxon>
        <taxon>Enteropneusta</taxon>
        <taxon>Harrimaniidae</taxon>
        <taxon>Saccoglossus</taxon>
    </lineage>
</organism>
<dbReference type="RefSeq" id="XP_006811663.1">
    <property type="nucleotide sequence ID" value="XM_006811600.1"/>
</dbReference>
<dbReference type="PANTHER" id="PTHR10361:SF28">
    <property type="entry name" value="P3 PROTEIN-RELATED"/>
    <property type="match status" value="1"/>
</dbReference>
<comment type="subcellular location">
    <subcellularLocation>
        <location evidence="1">Membrane</location>
        <topology evidence="1">Multi-pass membrane protein</topology>
    </subcellularLocation>
</comment>
<keyword evidence="9" id="KW-1185">Reference proteome</keyword>
<feature type="region of interest" description="Disordered" evidence="7">
    <location>
        <begin position="369"/>
        <end position="411"/>
    </location>
</feature>
<feature type="transmembrane region" description="Helical" evidence="8">
    <location>
        <begin position="153"/>
        <end position="176"/>
    </location>
</feature>
<feature type="transmembrane region" description="Helical" evidence="8">
    <location>
        <begin position="222"/>
        <end position="243"/>
    </location>
</feature>
<evidence type="ECO:0000256" key="8">
    <source>
        <dbReference type="SAM" id="Phobius"/>
    </source>
</evidence>
<dbReference type="Pfam" id="PF01758">
    <property type="entry name" value="SBF"/>
    <property type="match status" value="1"/>
</dbReference>
<protein>
    <submittedName>
        <fullName evidence="10">Ileal sodium/bile acid cotransporter-like</fullName>
    </submittedName>
</protein>
<evidence type="ECO:0000256" key="6">
    <source>
        <dbReference type="ARBA" id="ARBA00023136"/>
    </source>
</evidence>
<feature type="transmembrane region" description="Helical" evidence="8">
    <location>
        <begin position="61"/>
        <end position="83"/>
    </location>
</feature>
<dbReference type="InterPro" id="IPR002657">
    <property type="entry name" value="BilAc:Na_symport/Acr3"/>
</dbReference>
<dbReference type="PANTHER" id="PTHR10361">
    <property type="entry name" value="SODIUM-BILE ACID COTRANSPORTER"/>
    <property type="match status" value="1"/>
</dbReference>
<sequence>MATTTEPVTLNVCNETGPEHIETLMIIDQYLNYAVVLIVMFGMGGATDLKEIKRSFQRPWGIFICWASQFVIMPAVAFGVAQAANFPPVYAVALVIQCSAPGGSMSNVMSYYANGNISLSITLTTCSTILAVGAMPLNLFLYGRTWTDDANVVIPYATVMVSLAVSLVPVAIGLFLKYKVIPNKIEKVSKVCAFLGIAGILIGIGLRAYIKPDVYTSSWQVYVVSASLPALAFCVGFITSSIIRLPCSKRRTIAIEAGCQNVALSLSVINSSFPAGPARAEMQAIPSLYGPLLAIEFLVFVVIYRFLYYHGYLGACDYGDTEKDEDIAMVAPVEEGKYNSKGGIVNGDFEVGVVNGGLTKEVGVVNGGLDEEGGISNGGPTTRSGVTNGGLTADGGGVVNRGLTRDEENAL</sequence>
<gene>
    <name evidence="10" type="primary">LOC100369853</name>
</gene>
<reference evidence="10" key="1">
    <citation type="submission" date="2025-08" db="UniProtKB">
        <authorList>
            <consortium name="RefSeq"/>
        </authorList>
    </citation>
    <scope>IDENTIFICATION</scope>
    <source>
        <tissue evidence="10">Testes</tissue>
    </source>
</reference>
<dbReference type="InterPro" id="IPR038770">
    <property type="entry name" value="Na+/solute_symporter_sf"/>
</dbReference>
<dbReference type="GeneID" id="100369853"/>
<feature type="transmembrane region" description="Helical" evidence="8">
    <location>
        <begin position="89"/>
        <end position="109"/>
    </location>
</feature>
<evidence type="ECO:0000256" key="1">
    <source>
        <dbReference type="ARBA" id="ARBA00004141"/>
    </source>
</evidence>
<evidence type="ECO:0000256" key="3">
    <source>
        <dbReference type="ARBA" id="ARBA00022692"/>
    </source>
</evidence>
<evidence type="ECO:0000256" key="2">
    <source>
        <dbReference type="ARBA" id="ARBA00006528"/>
    </source>
</evidence>
<evidence type="ECO:0000313" key="9">
    <source>
        <dbReference type="Proteomes" id="UP000694865"/>
    </source>
</evidence>
<keyword evidence="4" id="KW-0769">Symport</keyword>